<reference evidence="3 4" key="1">
    <citation type="submission" date="2019-07" db="EMBL/GenBank/DDBJ databases">
        <title>Draft genome for Streptomyces benahoarensis MZ03-48.</title>
        <authorList>
            <person name="Gonzalez-Pimentel J.L."/>
        </authorList>
    </citation>
    <scope>NUCLEOTIDE SEQUENCE [LARGE SCALE GENOMIC DNA]</scope>
    <source>
        <strain evidence="3 4">MZ03-48</strain>
    </source>
</reference>
<evidence type="ECO:0000313" key="4">
    <source>
        <dbReference type="Proteomes" id="UP000320888"/>
    </source>
</evidence>
<evidence type="ECO:0000256" key="1">
    <source>
        <dbReference type="ARBA" id="ARBA00023172"/>
    </source>
</evidence>
<protein>
    <submittedName>
        <fullName evidence="3">Integrase</fullName>
    </submittedName>
</protein>
<keyword evidence="4" id="KW-1185">Reference proteome</keyword>
<keyword evidence="1" id="KW-0233">DNA recombination</keyword>
<gene>
    <name evidence="3" type="ORF">FNZ23_29705</name>
</gene>
<feature type="region of interest" description="Disordered" evidence="2">
    <location>
        <begin position="299"/>
        <end position="321"/>
    </location>
</feature>
<dbReference type="InterPro" id="IPR013762">
    <property type="entry name" value="Integrase-like_cat_sf"/>
</dbReference>
<dbReference type="GO" id="GO:0015074">
    <property type="term" value="P:DNA integration"/>
    <property type="evidence" value="ECO:0007669"/>
    <property type="project" value="InterPro"/>
</dbReference>
<dbReference type="Proteomes" id="UP000320888">
    <property type="component" value="Unassembled WGS sequence"/>
</dbReference>
<proteinExistence type="predicted"/>
<comment type="caution">
    <text evidence="3">The sequence shown here is derived from an EMBL/GenBank/DDBJ whole genome shotgun (WGS) entry which is preliminary data.</text>
</comment>
<feature type="compositionally biased region" description="Pro residues" evidence="2">
    <location>
        <begin position="303"/>
        <end position="312"/>
    </location>
</feature>
<accession>A0A553XN87</accession>
<dbReference type="SUPFAM" id="SSF56349">
    <property type="entry name" value="DNA breaking-rejoining enzymes"/>
    <property type="match status" value="1"/>
</dbReference>
<dbReference type="Gene3D" id="1.10.443.10">
    <property type="entry name" value="Intergrase catalytic core"/>
    <property type="match status" value="1"/>
</dbReference>
<dbReference type="GO" id="GO:0006310">
    <property type="term" value="P:DNA recombination"/>
    <property type="evidence" value="ECO:0007669"/>
    <property type="project" value="UniProtKB-KW"/>
</dbReference>
<evidence type="ECO:0000256" key="2">
    <source>
        <dbReference type="SAM" id="MobiDB-lite"/>
    </source>
</evidence>
<dbReference type="AlphaFoldDB" id="A0A553XN87"/>
<dbReference type="OrthoDB" id="5178491at2"/>
<evidence type="ECO:0000313" key="3">
    <source>
        <dbReference type="EMBL" id="TSB18444.1"/>
    </source>
</evidence>
<dbReference type="GO" id="GO:0003677">
    <property type="term" value="F:DNA binding"/>
    <property type="evidence" value="ECO:0007669"/>
    <property type="project" value="InterPro"/>
</dbReference>
<dbReference type="RefSeq" id="WP_143943034.1">
    <property type="nucleotide sequence ID" value="NZ_VKLS01000795.1"/>
</dbReference>
<sequence>MAGDIPLATAVTAVLAAWQDQVARGEMSPQTLSRFGQLLRRFEAFAAVRGAVLLDDVGTALACQFVDAHGRTRHRHVAPASLSTRHLRRSVLRMCFATARCLALTNADPTRDIPLPRRLCGATRPLDEAEAVELRRAAQFTAQPTRHAAAAALALAGGFSGEIGHIAPRDLDLTHGRVWMHGSAKTQSRWCPLDPWGAQVLAARARHVHTTAPPSHDARRPPLAVSARNGTDEQIQARVCVALRDLLTRIGLAADTAVRPSSITAYAGWETFRRTGHIEAAAHHLGMSSLDSTAALIGHQWQAPPPPAPAPNSPDESSPDA</sequence>
<name>A0A553XN87_9ACTN</name>
<dbReference type="EMBL" id="VKLS01000795">
    <property type="protein sequence ID" value="TSB18444.1"/>
    <property type="molecule type" value="Genomic_DNA"/>
</dbReference>
<dbReference type="InterPro" id="IPR011010">
    <property type="entry name" value="DNA_brk_join_enz"/>
</dbReference>
<organism evidence="3 4">
    <name type="scientific">Streptomyces benahoarensis</name>
    <dbReference type="NCBI Taxonomy" id="2595054"/>
    <lineage>
        <taxon>Bacteria</taxon>
        <taxon>Bacillati</taxon>
        <taxon>Actinomycetota</taxon>
        <taxon>Actinomycetes</taxon>
        <taxon>Kitasatosporales</taxon>
        <taxon>Streptomycetaceae</taxon>
        <taxon>Streptomyces</taxon>
    </lineage>
</organism>